<accession>A0A3G3IIC6</accession>
<comment type="subcellular location">
    <subcellularLocation>
        <location evidence="2 9">Cytoplasm</location>
    </subcellularLocation>
</comment>
<comment type="function">
    <text evidence="1 9">Directs the termination of nascent peptide synthesis (translation) in response to the termination codons UAA, UAG and UGA.</text>
</comment>
<dbReference type="Pfam" id="PF03464">
    <property type="entry name" value="eRF1_2"/>
    <property type="match status" value="1"/>
</dbReference>
<comment type="subunit">
    <text evidence="4 9">Heterodimer of two subunits, one of which binds GTP.</text>
</comment>
<dbReference type="OMA" id="GPGTEKM"/>
<dbReference type="InterPro" id="IPR029064">
    <property type="entry name" value="Ribosomal_eL30-like_sf"/>
</dbReference>
<dbReference type="NCBIfam" id="TIGR03676">
    <property type="entry name" value="aRF1_eRF1"/>
    <property type="match status" value="1"/>
</dbReference>
<evidence type="ECO:0000256" key="4">
    <source>
        <dbReference type="ARBA" id="ARBA00011520"/>
    </source>
</evidence>
<evidence type="ECO:0000256" key="6">
    <source>
        <dbReference type="ARBA" id="ARBA00022490"/>
    </source>
</evidence>
<dbReference type="Gene3D" id="3.30.420.60">
    <property type="entry name" value="eRF1 domain 2"/>
    <property type="match status" value="1"/>
</dbReference>
<dbReference type="EMBL" id="CP017686">
    <property type="protein sequence ID" value="AYQ55489.1"/>
    <property type="molecule type" value="Genomic_DNA"/>
</dbReference>
<evidence type="ECO:0000256" key="9">
    <source>
        <dbReference type="HAMAP-Rule" id="MF_00424"/>
    </source>
</evidence>
<dbReference type="PANTHER" id="PTHR10113">
    <property type="entry name" value="PEPTIDE CHAIN RELEASE FACTOR SUBUNIT 1"/>
    <property type="match status" value="1"/>
</dbReference>
<dbReference type="AlphaFoldDB" id="A0A3G3IIC6"/>
<dbReference type="GO" id="GO:0005737">
    <property type="term" value="C:cytoplasm"/>
    <property type="evidence" value="ECO:0007669"/>
    <property type="project" value="UniProtKB-SubCell"/>
</dbReference>
<dbReference type="Gene3D" id="3.30.1330.30">
    <property type="match status" value="1"/>
</dbReference>
<dbReference type="InterPro" id="IPR042226">
    <property type="entry name" value="eFR1_2_sf"/>
</dbReference>
<reference evidence="11 12" key="1">
    <citation type="submission" date="2016-10" db="EMBL/GenBank/DDBJ databases">
        <title>Complete genome of the TMA-utilizing, human hosted archaeon Methanomethylophilus alvus Gen. nov, sp. nov., strain Mx-05, derived from a pure culture.</title>
        <authorList>
            <person name="Brugere J.-F."/>
            <person name="Ben Hania W."/>
            <person name="Chaudhary P.P."/>
            <person name="Gaci N."/>
            <person name="Borrel G."/>
            <person name="Cao Van Tuat L."/>
            <person name="Fardeau M.-L."/>
            <person name="Harris H.M.B."/>
            <person name="O'Toole P.W."/>
            <person name="Ollivier B."/>
        </authorList>
    </citation>
    <scope>NUCLEOTIDE SEQUENCE [LARGE SCALE GENOMIC DNA]</scope>
    <source>
        <strain evidence="11 12">Mx-05</strain>
    </source>
</reference>
<evidence type="ECO:0000256" key="3">
    <source>
        <dbReference type="ARBA" id="ARBA00005326"/>
    </source>
</evidence>
<dbReference type="SUPFAM" id="SSF53137">
    <property type="entry name" value="Translational machinery components"/>
    <property type="match status" value="1"/>
</dbReference>
<dbReference type="InterPro" id="IPR024049">
    <property type="entry name" value="eRF1_1_sf"/>
</dbReference>
<dbReference type="FunFam" id="3.30.960.10:FF:000003">
    <property type="entry name" value="Peptide chain release factor subunit 1"/>
    <property type="match status" value="1"/>
</dbReference>
<protein>
    <recommendedName>
        <fullName evidence="5 9">Peptide chain release factor subunit 1</fullName>
    </recommendedName>
    <alternativeName>
        <fullName evidence="8 9">Translation termination factor aRF1</fullName>
    </alternativeName>
</protein>
<feature type="domain" description="eRF1/Pelota-like N-terminal" evidence="10">
    <location>
        <begin position="2"/>
        <end position="138"/>
    </location>
</feature>
<organism evidence="11 12">
    <name type="scientific">Methanomethylophilus alvi</name>
    <dbReference type="NCBI Taxonomy" id="1291540"/>
    <lineage>
        <taxon>Archaea</taxon>
        <taxon>Methanobacteriati</taxon>
        <taxon>Thermoplasmatota</taxon>
        <taxon>Thermoplasmata</taxon>
        <taxon>Methanomassiliicoccales</taxon>
        <taxon>Methanomethylophilaceae</taxon>
        <taxon>Methanomethylophilus</taxon>
    </lineage>
</organism>
<dbReference type="SMART" id="SM01194">
    <property type="entry name" value="eRF1_1"/>
    <property type="match status" value="1"/>
</dbReference>
<dbReference type="SUPFAM" id="SSF55315">
    <property type="entry name" value="L30e-like"/>
    <property type="match status" value="1"/>
</dbReference>
<evidence type="ECO:0000256" key="1">
    <source>
        <dbReference type="ARBA" id="ARBA00002832"/>
    </source>
</evidence>
<dbReference type="InterPro" id="IPR020918">
    <property type="entry name" value="Peptide_chain-rel_aRF1"/>
</dbReference>
<dbReference type="Pfam" id="PF03463">
    <property type="entry name" value="eRF1_1"/>
    <property type="match status" value="1"/>
</dbReference>
<dbReference type="InterPro" id="IPR005142">
    <property type="entry name" value="eRF1_3"/>
</dbReference>
<evidence type="ECO:0000256" key="5">
    <source>
        <dbReference type="ARBA" id="ARBA00019723"/>
    </source>
</evidence>
<dbReference type="RefSeq" id="WP_022532291.1">
    <property type="nucleotide sequence ID" value="NZ_CAYARL010000035.1"/>
</dbReference>
<dbReference type="Gene3D" id="3.30.960.10">
    <property type="entry name" value="eRF1 domain 1"/>
    <property type="match status" value="1"/>
</dbReference>
<keyword evidence="7 9" id="KW-0648">Protein biosynthesis</keyword>
<evidence type="ECO:0000256" key="8">
    <source>
        <dbReference type="ARBA" id="ARBA00031168"/>
    </source>
</evidence>
<keyword evidence="6 9" id="KW-0963">Cytoplasm</keyword>
<dbReference type="Pfam" id="PF03465">
    <property type="entry name" value="eRF1_3"/>
    <property type="match status" value="1"/>
</dbReference>
<evidence type="ECO:0000256" key="7">
    <source>
        <dbReference type="ARBA" id="ARBA00022917"/>
    </source>
</evidence>
<dbReference type="GO" id="GO:0016149">
    <property type="term" value="F:translation release factor activity, codon specific"/>
    <property type="evidence" value="ECO:0007669"/>
    <property type="project" value="UniProtKB-UniRule"/>
</dbReference>
<sequence>MANDNSVSRARYDFKKAMEEIKNYRGKGTELISVYIPYGKLISDVMAYLRDEQSQASNIKSKTTMKNVTGAIESIAARLKTFNKVPENGVVIFCGEVPRAGDQTKMVQYVIQPPESITAFLYRCDSSFFTEPLDGMLVDKRYYGLIVIDRKEATIGMLAGTRIKVLKHFDSLVPSKHHQGGQSSVRFERLIEIAAHEFFKKVADSCTTCFLDDILDMEGILVGGPGMTKEFFINNNYLHHELMKKVVKPFFDTGYTDESGLKELVDAAQGAIVDMQITSEKEMVQRLFREIRKTDGGLSAYGEDMVRHVAELGAVDTFLISSELRKYRAKCQCPNGHQFDMTVDDPDADVKCPECGSNAKVVSSMDLVDDFFEMSEAYNSSMQLISGDSEEGEMLLRAFGGIAALLRYRVE</sequence>
<evidence type="ECO:0000259" key="10">
    <source>
        <dbReference type="SMART" id="SM01194"/>
    </source>
</evidence>
<dbReference type="Proteomes" id="UP000273278">
    <property type="component" value="Chromosome"/>
</dbReference>
<dbReference type="FunFam" id="3.30.420.60:FF:000003">
    <property type="entry name" value="Peptide chain release factor subunit 1"/>
    <property type="match status" value="1"/>
</dbReference>
<dbReference type="SUPFAM" id="SSF55481">
    <property type="entry name" value="N-terminal domain of eukaryotic peptide chain release factor subunit 1, ERF1"/>
    <property type="match status" value="1"/>
</dbReference>
<evidence type="ECO:0000313" key="12">
    <source>
        <dbReference type="Proteomes" id="UP000273278"/>
    </source>
</evidence>
<dbReference type="GeneID" id="41322146"/>
<dbReference type="InterPro" id="IPR005141">
    <property type="entry name" value="eRF1_2"/>
</dbReference>
<name>A0A3G3IIC6_9ARCH</name>
<dbReference type="HAMAP" id="MF_00424">
    <property type="entry name" value="Rel_fact_arch_1"/>
    <property type="match status" value="1"/>
</dbReference>
<evidence type="ECO:0000256" key="2">
    <source>
        <dbReference type="ARBA" id="ARBA00004496"/>
    </source>
</evidence>
<evidence type="ECO:0000313" key="11">
    <source>
        <dbReference type="EMBL" id="AYQ55489.1"/>
    </source>
</evidence>
<comment type="similarity">
    <text evidence="3 9">Belongs to the eukaryotic release factor 1 family.</text>
</comment>
<proteinExistence type="inferred from homology"/>
<dbReference type="InterPro" id="IPR004403">
    <property type="entry name" value="Peptide_chain-rel_eRF1/aRF1"/>
</dbReference>
<dbReference type="InterPro" id="IPR005140">
    <property type="entry name" value="eRF1_Pelota-like_N"/>
</dbReference>
<gene>
    <name evidence="9" type="primary">prf1</name>
    <name evidence="11" type="ORF">BKD89_06740</name>
</gene>